<accession>A0A3E1NER0</accession>
<proteinExistence type="predicted"/>
<sequence>MAVRYFKDTKFRCGVYALYDISSLLHPYARRKVLKVSWLELGHVIGVIKITKHIQMKPFEIIQRGAKRRSEPGLPFRIQKLQLNEFDATQDEDYFIADQYVIVWIQQGEGTCWMDMKQMDYRRDAVFCIKPGVSFKIKCTQPTEGMLSWFSSAFLGIADQEADSYYRACLTQMFDSTQPVIVGAEAAADMAEIAARLLREFDSSGLFRAELLSRYLKVFLVYLTRQYDYVYQEQVSKTTELVKRFMVMLDKSFQEKKMVLDYARQLSVTPNYLNEMVRKSTGFTASYHIRQRVILEAKRLASYSDACTKQISYSLGFKDTAHFSKFFKSNAGITFSCFKRGLHV</sequence>
<dbReference type="SMART" id="SM00342">
    <property type="entry name" value="HTH_ARAC"/>
    <property type="match status" value="1"/>
</dbReference>
<dbReference type="PROSITE" id="PS01124">
    <property type="entry name" value="HTH_ARAC_FAMILY_2"/>
    <property type="match status" value="1"/>
</dbReference>
<comment type="caution">
    <text evidence="3">The sequence shown here is derived from an EMBL/GenBank/DDBJ whole genome shotgun (WGS) entry which is preliminary data.</text>
</comment>
<dbReference type="InterPro" id="IPR018060">
    <property type="entry name" value="HTH_AraC"/>
</dbReference>
<dbReference type="Gene3D" id="1.10.10.60">
    <property type="entry name" value="Homeodomain-like"/>
    <property type="match status" value="1"/>
</dbReference>
<dbReference type="PANTHER" id="PTHR43280">
    <property type="entry name" value="ARAC-FAMILY TRANSCRIPTIONAL REGULATOR"/>
    <property type="match status" value="1"/>
</dbReference>
<keyword evidence="1" id="KW-0238">DNA-binding</keyword>
<evidence type="ECO:0000256" key="1">
    <source>
        <dbReference type="ARBA" id="ARBA00023125"/>
    </source>
</evidence>
<feature type="domain" description="HTH araC/xylS-type" evidence="2">
    <location>
        <begin position="243"/>
        <end position="341"/>
    </location>
</feature>
<dbReference type="PANTHER" id="PTHR43280:SF32">
    <property type="entry name" value="TRANSCRIPTIONAL REGULATORY PROTEIN"/>
    <property type="match status" value="1"/>
</dbReference>
<gene>
    <name evidence="3" type="ORF">DXN05_19790</name>
</gene>
<evidence type="ECO:0000259" key="2">
    <source>
        <dbReference type="PROSITE" id="PS01124"/>
    </source>
</evidence>
<evidence type="ECO:0000313" key="3">
    <source>
        <dbReference type="EMBL" id="RFM26470.1"/>
    </source>
</evidence>
<reference evidence="3 4" key="1">
    <citation type="submission" date="2018-08" db="EMBL/GenBank/DDBJ databases">
        <title>Chitinophagaceae sp. K23C18032701, a novel bacterium isolated from forest soil.</title>
        <authorList>
            <person name="Wang C."/>
        </authorList>
    </citation>
    <scope>NUCLEOTIDE SEQUENCE [LARGE SCALE GENOMIC DNA]</scope>
    <source>
        <strain evidence="3 4">K23C18032701</strain>
    </source>
</reference>
<dbReference type="EMBL" id="QTJU01000009">
    <property type="protein sequence ID" value="RFM26470.1"/>
    <property type="molecule type" value="Genomic_DNA"/>
</dbReference>
<dbReference type="AlphaFoldDB" id="A0A3E1NER0"/>
<organism evidence="3 4">
    <name type="scientific">Deminuibacter soli</name>
    <dbReference type="NCBI Taxonomy" id="2291815"/>
    <lineage>
        <taxon>Bacteria</taxon>
        <taxon>Pseudomonadati</taxon>
        <taxon>Bacteroidota</taxon>
        <taxon>Chitinophagia</taxon>
        <taxon>Chitinophagales</taxon>
        <taxon>Chitinophagaceae</taxon>
        <taxon>Deminuibacter</taxon>
    </lineage>
</organism>
<keyword evidence="4" id="KW-1185">Reference proteome</keyword>
<dbReference type="Pfam" id="PF12833">
    <property type="entry name" value="HTH_18"/>
    <property type="match status" value="1"/>
</dbReference>
<evidence type="ECO:0000313" key="4">
    <source>
        <dbReference type="Proteomes" id="UP000261284"/>
    </source>
</evidence>
<protein>
    <submittedName>
        <fullName evidence="3">Helix-turn-helix domain-containing protein</fullName>
    </submittedName>
</protein>
<dbReference type="GO" id="GO:0043565">
    <property type="term" value="F:sequence-specific DNA binding"/>
    <property type="evidence" value="ECO:0007669"/>
    <property type="project" value="InterPro"/>
</dbReference>
<dbReference type="Proteomes" id="UP000261284">
    <property type="component" value="Unassembled WGS sequence"/>
</dbReference>
<dbReference type="GO" id="GO:0003700">
    <property type="term" value="F:DNA-binding transcription factor activity"/>
    <property type="evidence" value="ECO:0007669"/>
    <property type="project" value="InterPro"/>
</dbReference>
<name>A0A3E1NER0_9BACT</name>